<keyword evidence="1" id="KW-0805">Transcription regulation</keyword>
<reference evidence="5" key="1">
    <citation type="submission" date="2022-01" db="EMBL/GenBank/DDBJ databases">
        <authorList>
            <person name="Lagorce A."/>
        </authorList>
    </citation>
    <scope>NUCLEOTIDE SEQUENCE</scope>
    <source>
        <strain evidence="5">Th15_F1_D04</strain>
    </source>
</reference>
<evidence type="ECO:0000313" key="5">
    <source>
        <dbReference type="EMBL" id="CAH1520968.1"/>
    </source>
</evidence>
<evidence type="ECO:0000313" key="6">
    <source>
        <dbReference type="Proteomes" id="UP001295420"/>
    </source>
</evidence>
<gene>
    <name evidence="5" type="ORF">THF1D04_10548</name>
</gene>
<name>A0AAU9PZ54_9VIBR</name>
<dbReference type="RefSeq" id="WP_409929867.1">
    <property type="nucleotide sequence ID" value="NZ_CAKMTQ010000001.1"/>
</dbReference>
<evidence type="ECO:0000256" key="1">
    <source>
        <dbReference type="ARBA" id="ARBA00023015"/>
    </source>
</evidence>
<organism evidence="5 6">
    <name type="scientific">Vibrio owensii</name>
    <dbReference type="NCBI Taxonomy" id="696485"/>
    <lineage>
        <taxon>Bacteria</taxon>
        <taxon>Pseudomonadati</taxon>
        <taxon>Pseudomonadota</taxon>
        <taxon>Gammaproteobacteria</taxon>
        <taxon>Vibrionales</taxon>
        <taxon>Vibrionaceae</taxon>
        <taxon>Vibrio</taxon>
    </lineage>
</organism>
<dbReference type="PANTHER" id="PTHR47894">
    <property type="entry name" value="HTH-TYPE TRANSCRIPTIONAL REGULATOR GADX"/>
    <property type="match status" value="1"/>
</dbReference>
<protein>
    <submittedName>
        <fullName evidence="5">HTH araC/xylS-type domain-containing protein</fullName>
    </submittedName>
</protein>
<dbReference type="GO" id="GO:0005829">
    <property type="term" value="C:cytosol"/>
    <property type="evidence" value="ECO:0007669"/>
    <property type="project" value="TreeGrafter"/>
</dbReference>
<dbReference type="Proteomes" id="UP001295420">
    <property type="component" value="Unassembled WGS sequence"/>
</dbReference>
<dbReference type="PROSITE" id="PS01124">
    <property type="entry name" value="HTH_ARAC_FAMILY_2"/>
    <property type="match status" value="1"/>
</dbReference>
<keyword evidence="2" id="KW-0238">DNA-binding</keyword>
<evidence type="ECO:0000259" key="4">
    <source>
        <dbReference type="PROSITE" id="PS01124"/>
    </source>
</evidence>
<dbReference type="SMART" id="SM00342">
    <property type="entry name" value="HTH_ARAC"/>
    <property type="match status" value="1"/>
</dbReference>
<dbReference type="EMBL" id="CAKMTQ010000001">
    <property type="protein sequence ID" value="CAH1520968.1"/>
    <property type="molecule type" value="Genomic_DNA"/>
</dbReference>
<sequence>MKDLAINNNAHFLPFKQYFEAIELDWETLSKAQGIHIISGRTTIGWVSSIEVLRFLEYLEMTRHLQWAHEVANHFDFEAAWFGITDRVKSCTNIVEVVRVILQEHPKTSTHGYLWVEQRDGRTLLCNASSTKTNPMLNCQIELYRVLLIRNIFRLYLGSDWQPSFVSLACKTSPFAQDDDLSAVTELHSEVSAIEIPHFDLQELHEPSSNDKQTPIDIVENLLASLIGFERLSIDLVASQLGLSRRTLQRLLKQDGRSFKELRRKASIKKAAYFLYHYPEMPNDEIVHLCGYSAYPNFHRAFKAEMNMTPAQARTSKTLMRD</sequence>
<dbReference type="GO" id="GO:0000976">
    <property type="term" value="F:transcription cis-regulatory region binding"/>
    <property type="evidence" value="ECO:0007669"/>
    <property type="project" value="TreeGrafter"/>
</dbReference>
<dbReference type="GO" id="GO:0003700">
    <property type="term" value="F:DNA-binding transcription factor activity"/>
    <property type="evidence" value="ECO:0007669"/>
    <property type="project" value="InterPro"/>
</dbReference>
<dbReference type="InterPro" id="IPR009057">
    <property type="entry name" value="Homeodomain-like_sf"/>
</dbReference>
<dbReference type="AlphaFoldDB" id="A0AAU9PZ54"/>
<dbReference type="Gene3D" id="1.10.10.60">
    <property type="entry name" value="Homeodomain-like"/>
    <property type="match status" value="1"/>
</dbReference>
<dbReference type="PANTHER" id="PTHR47894:SF1">
    <property type="entry name" value="HTH-TYPE TRANSCRIPTIONAL REGULATOR VQSM"/>
    <property type="match status" value="1"/>
</dbReference>
<accession>A0AAU9PZ54</accession>
<keyword evidence="3" id="KW-0804">Transcription</keyword>
<comment type="caution">
    <text evidence="5">The sequence shown here is derived from an EMBL/GenBank/DDBJ whole genome shotgun (WGS) entry which is preliminary data.</text>
</comment>
<evidence type="ECO:0000256" key="3">
    <source>
        <dbReference type="ARBA" id="ARBA00023163"/>
    </source>
</evidence>
<evidence type="ECO:0000256" key="2">
    <source>
        <dbReference type="ARBA" id="ARBA00023125"/>
    </source>
</evidence>
<dbReference type="Pfam" id="PF12833">
    <property type="entry name" value="HTH_18"/>
    <property type="match status" value="1"/>
</dbReference>
<proteinExistence type="predicted"/>
<dbReference type="SUPFAM" id="SSF46689">
    <property type="entry name" value="Homeodomain-like"/>
    <property type="match status" value="1"/>
</dbReference>
<dbReference type="InterPro" id="IPR018060">
    <property type="entry name" value="HTH_AraC"/>
</dbReference>
<feature type="domain" description="HTH araC/xylS-type" evidence="4">
    <location>
        <begin position="217"/>
        <end position="316"/>
    </location>
</feature>